<organism evidence="8 9">
    <name type="scientific">Chaetomium fimeti</name>
    <dbReference type="NCBI Taxonomy" id="1854472"/>
    <lineage>
        <taxon>Eukaryota</taxon>
        <taxon>Fungi</taxon>
        <taxon>Dikarya</taxon>
        <taxon>Ascomycota</taxon>
        <taxon>Pezizomycotina</taxon>
        <taxon>Sordariomycetes</taxon>
        <taxon>Sordariomycetidae</taxon>
        <taxon>Sordariales</taxon>
        <taxon>Chaetomiaceae</taxon>
        <taxon>Chaetomium</taxon>
    </lineage>
</organism>
<dbReference type="GO" id="GO:0005856">
    <property type="term" value="C:cytoskeleton"/>
    <property type="evidence" value="ECO:0007669"/>
    <property type="project" value="UniProtKB-SubCell"/>
</dbReference>
<evidence type="ECO:0000256" key="6">
    <source>
        <dbReference type="RuleBase" id="RU003908"/>
    </source>
</evidence>
<evidence type="ECO:0000256" key="2">
    <source>
        <dbReference type="ARBA" id="ARBA00010058"/>
    </source>
</evidence>
<dbReference type="SUPFAM" id="SSF55770">
    <property type="entry name" value="Profilin (actin-binding protein)"/>
    <property type="match status" value="1"/>
</dbReference>
<evidence type="ECO:0000256" key="7">
    <source>
        <dbReference type="RuleBase" id="RU003909"/>
    </source>
</evidence>
<evidence type="ECO:0000313" key="9">
    <source>
        <dbReference type="Proteomes" id="UP001278766"/>
    </source>
</evidence>
<comment type="function">
    <text evidence="6">Binds to actin and affects the structure of the cytoskeleton. At high concentrations, profilin prevents the polymerization of actin, whereas it enhances it at low concentrations.</text>
</comment>
<dbReference type="CDD" id="cd00148">
    <property type="entry name" value="PROF"/>
    <property type="match status" value="1"/>
</dbReference>
<dbReference type="InterPro" id="IPR036140">
    <property type="entry name" value="PFN_sf"/>
</dbReference>
<dbReference type="PANTHER" id="PTHR11604">
    <property type="entry name" value="PROFILIN"/>
    <property type="match status" value="1"/>
</dbReference>
<keyword evidence="5 6" id="KW-0206">Cytoskeleton</keyword>
<evidence type="ECO:0000313" key="8">
    <source>
        <dbReference type="EMBL" id="KAK3294896.1"/>
    </source>
</evidence>
<keyword evidence="9" id="KW-1185">Reference proteome</keyword>
<keyword evidence="3" id="KW-0963">Cytoplasm</keyword>
<dbReference type="PROSITE" id="PS00414">
    <property type="entry name" value="PROFILIN"/>
    <property type="match status" value="1"/>
</dbReference>
<dbReference type="RefSeq" id="XP_062658410.1">
    <property type="nucleotide sequence ID" value="XM_062804198.1"/>
</dbReference>
<proteinExistence type="inferred from homology"/>
<dbReference type="SMART" id="SM00392">
    <property type="entry name" value="PROF"/>
    <property type="match status" value="1"/>
</dbReference>
<dbReference type="Pfam" id="PF00235">
    <property type="entry name" value="Profilin"/>
    <property type="match status" value="1"/>
</dbReference>
<dbReference type="Gene3D" id="3.30.450.30">
    <property type="entry name" value="Dynein light chain 2a, cytoplasmic"/>
    <property type="match status" value="1"/>
</dbReference>
<dbReference type="Proteomes" id="UP001278766">
    <property type="component" value="Unassembled WGS sequence"/>
</dbReference>
<dbReference type="PRINTS" id="PR01640">
    <property type="entry name" value="PROFILINPLNT"/>
</dbReference>
<reference evidence="8" key="2">
    <citation type="submission" date="2023-06" db="EMBL/GenBank/DDBJ databases">
        <authorList>
            <consortium name="Lawrence Berkeley National Laboratory"/>
            <person name="Haridas S."/>
            <person name="Hensen N."/>
            <person name="Bonometti L."/>
            <person name="Westerberg I."/>
            <person name="Brannstrom I.O."/>
            <person name="Guillou S."/>
            <person name="Cros-Aarteil S."/>
            <person name="Calhoun S."/>
            <person name="Kuo A."/>
            <person name="Mondo S."/>
            <person name="Pangilinan J."/>
            <person name="Riley R."/>
            <person name="Labutti K."/>
            <person name="Andreopoulos B."/>
            <person name="Lipzen A."/>
            <person name="Chen C."/>
            <person name="Yanf M."/>
            <person name="Daum C."/>
            <person name="Ng V."/>
            <person name="Clum A."/>
            <person name="Steindorff A."/>
            <person name="Ohm R."/>
            <person name="Martin F."/>
            <person name="Silar P."/>
            <person name="Natvig D."/>
            <person name="Lalanne C."/>
            <person name="Gautier V."/>
            <person name="Ament-Velasquez S.L."/>
            <person name="Kruys A."/>
            <person name="Hutchinson M.I."/>
            <person name="Powell A.J."/>
            <person name="Barry K."/>
            <person name="Miller A.N."/>
            <person name="Grigoriev I.V."/>
            <person name="Debuchy R."/>
            <person name="Gladieux P."/>
            <person name="Thoren M.H."/>
            <person name="Johannesson H."/>
        </authorList>
    </citation>
    <scope>NUCLEOTIDE SEQUENCE</scope>
    <source>
        <strain evidence="8">CBS 168.71</strain>
    </source>
</reference>
<protein>
    <recommendedName>
        <fullName evidence="7">Profilin</fullName>
    </recommendedName>
</protein>
<evidence type="ECO:0000256" key="4">
    <source>
        <dbReference type="ARBA" id="ARBA00023203"/>
    </source>
</evidence>
<dbReference type="InterPro" id="IPR027310">
    <property type="entry name" value="Profilin_CS"/>
</dbReference>
<dbReference type="EMBL" id="JAUEPN010000005">
    <property type="protein sequence ID" value="KAK3294896.1"/>
    <property type="molecule type" value="Genomic_DNA"/>
</dbReference>
<comment type="subunit">
    <text evidence="6">Occurs in many kinds of cells as a complex with monomeric actin in a 1:1 ratio.</text>
</comment>
<comment type="subcellular location">
    <subcellularLocation>
        <location evidence="1">Cytoplasm</location>
        <location evidence="1">Cytoskeleton</location>
    </subcellularLocation>
</comment>
<comment type="caution">
    <text evidence="8">The sequence shown here is derived from an EMBL/GenBank/DDBJ whole genome shotgun (WGS) entry which is preliminary data.</text>
</comment>
<dbReference type="GO" id="GO:0005938">
    <property type="term" value="C:cell cortex"/>
    <property type="evidence" value="ECO:0007669"/>
    <property type="project" value="TreeGrafter"/>
</dbReference>
<evidence type="ECO:0000256" key="3">
    <source>
        <dbReference type="ARBA" id="ARBA00022490"/>
    </source>
</evidence>
<reference evidence="8" key="1">
    <citation type="journal article" date="2023" name="Mol. Phylogenet. Evol.">
        <title>Genome-scale phylogeny and comparative genomics of the fungal order Sordariales.</title>
        <authorList>
            <person name="Hensen N."/>
            <person name="Bonometti L."/>
            <person name="Westerberg I."/>
            <person name="Brannstrom I.O."/>
            <person name="Guillou S."/>
            <person name="Cros-Aarteil S."/>
            <person name="Calhoun S."/>
            <person name="Haridas S."/>
            <person name="Kuo A."/>
            <person name="Mondo S."/>
            <person name="Pangilinan J."/>
            <person name="Riley R."/>
            <person name="LaButti K."/>
            <person name="Andreopoulos B."/>
            <person name="Lipzen A."/>
            <person name="Chen C."/>
            <person name="Yan M."/>
            <person name="Daum C."/>
            <person name="Ng V."/>
            <person name="Clum A."/>
            <person name="Steindorff A."/>
            <person name="Ohm R.A."/>
            <person name="Martin F."/>
            <person name="Silar P."/>
            <person name="Natvig D.O."/>
            <person name="Lalanne C."/>
            <person name="Gautier V."/>
            <person name="Ament-Velasquez S.L."/>
            <person name="Kruys A."/>
            <person name="Hutchinson M.I."/>
            <person name="Powell A.J."/>
            <person name="Barry K."/>
            <person name="Miller A.N."/>
            <person name="Grigoriev I.V."/>
            <person name="Debuchy R."/>
            <person name="Gladieux P."/>
            <person name="Hiltunen Thoren M."/>
            <person name="Johannesson H."/>
        </authorList>
    </citation>
    <scope>NUCLEOTIDE SEQUENCE</scope>
    <source>
        <strain evidence="8">CBS 168.71</strain>
    </source>
</reference>
<dbReference type="AlphaFoldDB" id="A0AAE0HED0"/>
<keyword evidence="4 7" id="KW-0009">Actin-binding</keyword>
<accession>A0AAE0HED0</accession>
<dbReference type="PRINTS" id="PR00392">
    <property type="entry name" value="PROFILIN"/>
</dbReference>
<evidence type="ECO:0000256" key="5">
    <source>
        <dbReference type="ARBA" id="ARBA00023212"/>
    </source>
</evidence>
<dbReference type="InterPro" id="IPR048278">
    <property type="entry name" value="PFN"/>
</dbReference>
<sequence>MSWQAYVDTSLVGSGQVHKACIASLAGDSVWATSPEFAVTPDELKTIANIFKEGKEGETAMKVYAGGLNVAGERYVVPRIEDASAYARQGRTGVCISTTKQAIIITWHNDTGVAGNATQTTQKLADYLIGQGY</sequence>
<comment type="similarity">
    <text evidence="2 7">Belongs to the profilin family.</text>
</comment>
<gene>
    <name evidence="8" type="ORF">B0H64DRAFT_401969</name>
</gene>
<dbReference type="InterPro" id="IPR005455">
    <property type="entry name" value="PFN_euk"/>
</dbReference>
<name>A0AAE0HED0_9PEZI</name>
<dbReference type="GeneID" id="87841146"/>
<evidence type="ECO:0000256" key="1">
    <source>
        <dbReference type="ARBA" id="ARBA00004245"/>
    </source>
</evidence>
<dbReference type="GO" id="GO:0003785">
    <property type="term" value="F:actin monomer binding"/>
    <property type="evidence" value="ECO:0007669"/>
    <property type="project" value="TreeGrafter"/>
</dbReference>
<dbReference type="PANTHER" id="PTHR11604:SF0">
    <property type="entry name" value="PROFILIN"/>
    <property type="match status" value="1"/>
</dbReference>